<dbReference type="PROSITE" id="PS51160">
    <property type="entry name" value="ACYLPHOSPHATASE_3"/>
    <property type="match status" value="1"/>
</dbReference>
<evidence type="ECO:0000256" key="9">
    <source>
        <dbReference type="PROSITE-ProRule" id="PRU00520"/>
    </source>
</evidence>
<name>A0A120MYR0_9SPHI</name>
<protein>
    <recommendedName>
        <fullName evidence="8">Carbamoyltransferase</fullName>
        <ecNumber evidence="8">6.2.-.-</ecNumber>
    </recommendedName>
</protein>
<keyword evidence="5" id="KW-0863">Zinc-finger</keyword>
<comment type="pathway">
    <text evidence="1">Protein modification; [NiFe] hydrogenase maturation.</text>
</comment>
<keyword evidence="11" id="KW-1185">Reference proteome</keyword>
<dbReference type="AlphaFoldDB" id="A0A120MYR0"/>
<dbReference type="Gene3D" id="3.30.110.120">
    <property type="match status" value="1"/>
</dbReference>
<dbReference type="GO" id="GO:0016874">
    <property type="term" value="F:ligase activity"/>
    <property type="evidence" value="ECO:0007669"/>
    <property type="project" value="UniProtKB-UniRule"/>
</dbReference>
<dbReference type="SUPFAM" id="SSF54975">
    <property type="entry name" value="Acylphosphatase/BLUF domain-like"/>
    <property type="match status" value="1"/>
</dbReference>
<dbReference type="EMBL" id="AP017313">
    <property type="protein sequence ID" value="BAU53513.1"/>
    <property type="molecule type" value="Genomic_DNA"/>
</dbReference>
<evidence type="ECO:0000256" key="8">
    <source>
        <dbReference type="PIRNR" id="PIRNR006256"/>
    </source>
</evidence>
<dbReference type="RefSeq" id="WP_157750494.1">
    <property type="nucleotide sequence ID" value="NZ_AP017313.1"/>
</dbReference>
<dbReference type="PROSITE" id="PS00150">
    <property type="entry name" value="ACYLPHOSPHATASE_1"/>
    <property type="match status" value="1"/>
</dbReference>
<evidence type="ECO:0000256" key="3">
    <source>
        <dbReference type="ARBA" id="ARBA00022598"/>
    </source>
</evidence>
<dbReference type="UniPathway" id="UPA00335"/>
<dbReference type="Pfam" id="PF22521">
    <property type="entry name" value="HypF_C_2"/>
    <property type="match status" value="1"/>
</dbReference>
<comment type="catalytic activity">
    <reaction evidence="7">
        <text>C-terminal L-cysteinyl-[HypE protein] + carbamoyl phosphate + ATP + H2O = C-terminal S-carboxamide-L-cysteinyl-[HypE protein] + AMP + phosphate + diphosphate + H(+)</text>
        <dbReference type="Rhea" id="RHEA:55636"/>
        <dbReference type="Rhea" id="RHEA-COMP:14247"/>
        <dbReference type="Rhea" id="RHEA-COMP:14392"/>
        <dbReference type="ChEBI" id="CHEBI:15377"/>
        <dbReference type="ChEBI" id="CHEBI:15378"/>
        <dbReference type="ChEBI" id="CHEBI:30616"/>
        <dbReference type="ChEBI" id="CHEBI:33019"/>
        <dbReference type="ChEBI" id="CHEBI:43474"/>
        <dbReference type="ChEBI" id="CHEBI:58228"/>
        <dbReference type="ChEBI" id="CHEBI:76913"/>
        <dbReference type="ChEBI" id="CHEBI:139126"/>
        <dbReference type="ChEBI" id="CHEBI:456215"/>
    </reaction>
</comment>
<dbReference type="PANTHER" id="PTHR42959">
    <property type="entry name" value="CARBAMOYLTRANSFERASE"/>
    <property type="match status" value="1"/>
</dbReference>
<accession>A0A120MYR0</accession>
<dbReference type="InterPro" id="IPR036046">
    <property type="entry name" value="Acylphosphatase-like_dom_sf"/>
</dbReference>
<dbReference type="InterPro" id="IPR017945">
    <property type="entry name" value="DHBP_synth_RibB-like_a/b_dom"/>
</dbReference>
<sequence length="788" mass="88468">METYHIHINGIVQGVGFRPMIYHLAKKLNLNGYVKNDSDGVNVIFNASYDEADAFFKKIKLAAPEKSKIISAKLFSVPDQNYIDFTILVEDNNACEKQVLLSPDMALCPECRAELYDTGNRRYRYPFITCTQCGPRYSILKGLPYERHTTSMQSFTMCNNCSNEYHDISDRRFFSQTNSCADCGISLSIYRDISTIISSDTEVVLSHIKKGLQQGKILAVKGIGGYLLLCDANNSKAICILRTRKYRPSKPFAILYPGIKSVQNSFELDEQEKALLESPAAPIVLLVPKRGAFYEMAVKDIAPGLKRLGVMIPYNPLLELISADFGGPLIATSANISGSPIIYKDDDALNYLFDIADYVVSNNREIIIPQDDSVVQVSKYTHQQIIFRRSRGYAPSFLDYQPKTKQCIMSTGAFLKSCFALAVNGNVFVSQFLGSGESFESQLMYRQTLEHWLGLYGVKPEVIVADRHPGYFSTEYAIELAEKFDAEVKLVQHHEAHFAAVLAENKLIKKEEPILGVIWDGTGLGTDRNIWGGEFFKYEHNQMERVNHFDYFPTVAGDKTAMEPRIAALCAISESGHQPSILKEKFTNAEWNNYHALIRHANLYTSSAGRIFDAVASLVGICDKQSYEGEAAMYLQRAAAVYVIENGFHMDETYIKEWKAAGPVPTTTMIRNILADIASGKSASYVAAKFHYTLVCLIGVLADRANTKHICFSGGVFQNALLVDWIKTEYENKYQLYFHINLSPNDENISFGQMVYHDNGIKSKPIDGTVSKRKINKEDINDLYDLAL</sequence>
<feature type="active site" evidence="9">
    <location>
        <position position="36"/>
    </location>
</feature>
<dbReference type="InterPro" id="IPR055128">
    <property type="entry name" value="HypF_C_2"/>
</dbReference>
<dbReference type="NCBIfam" id="TIGR00143">
    <property type="entry name" value="hypF"/>
    <property type="match status" value="1"/>
</dbReference>
<dbReference type="PROSITE" id="PS51163">
    <property type="entry name" value="YRDC"/>
    <property type="match status" value="1"/>
</dbReference>
<dbReference type="GO" id="GO:0003725">
    <property type="term" value="F:double-stranded RNA binding"/>
    <property type="evidence" value="ECO:0007669"/>
    <property type="project" value="InterPro"/>
</dbReference>
<dbReference type="InterPro" id="IPR006070">
    <property type="entry name" value="Sua5-like_dom"/>
</dbReference>
<feature type="active site" evidence="9">
    <location>
        <position position="18"/>
    </location>
</feature>
<dbReference type="InterPro" id="IPR051060">
    <property type="entry name" value="Carbamoyltrans_HypF-like"/>
</dbReference>
<dbReference type="Gene3D" id="3.30.420.40">
    <property type="match status" value="1"/>
</dbReference>
<dbReference type="Pfam" id="PF17788">
    <property type="entry name" value="HypF_C"/>
    <property type="match status" value="1"/>
</dbReference>
<dbReference type="PIRSF" id="PIRSF006256">
    <property type="entry name" value="CMPcnvr_hdrg_mat"/>
    <property type="match status" value="1"/>
</dbReference>
<dbReference type="Pfam" id="PF07503">
    <property type="entry name" value="zf-HYPF"/>
    <property type="match status" value="2"/>
</dbReference>
<dbReference type="Pfam" id="PF00708">
    <property type="entry name" value="Acylphosphatase"/>
    <property type="match status" value="1"/>
</dbReference>
<keyword evidence="3" id="KW-0436">Ligase</keyword>
<dbReference type="GO" id="GO:0003998">
    <property type="term" value="F:acylphosphatase activity"/>
    <property type="evidence" value="ECO:0007669"/>
    <property type="project" value="UniProtKB-EC"/>
</dbReference>
<dbReference type="Pfam" id="PF01300">
    <property type="entry name" value="Sua5_yciO_yrdC"/>
    <property type="match status" value="1"/>
</dbReference>
<reference evidence="10 11" key="1">
    <citation type="submission" date="2015-12" db="EMBL/GenBank/DDBJ databases">
        <title>Genome sequence of Mucilaginibacter gotjawali.</title>
        <authorList>
            <person name="Lee J.S."/>
            <person name="Lee K.C."/>
            <person name="Kim K.K."/>
            <person name="Lee B.W."/>
        </authorList>
    </citation>
    <scope>NUCLEOTIDE SEQUENCE [LARGE SCALE GENOMIC DNA]</scope>
    <source>
        <strain evidence="10 11">SA3-7</strain>
    </source>
</reference>
<dbReference type="Proteomes" id="UP000218263">
    <property type="component" value="Chromosome"/>
</dbReference>
<dbReference type="GO" id="GO:0016743">
    <property type="term" value="F:carboxyl- or carbamoyltransferase activity"/>
    <property type="evidence" value="ECO:0007669"/>
    <property type="project" value="UniProtKB-UniRule"/>
</dbReference>
<comment type="similarity">
    <text evidence="2 8">Belongs to the carbamoyltransferase HypF family.</text>
</comment>
<dbReference type="OrthoDB" id="9808093at2"/>
<proteinExistence type="inferred from homology"/>
<evidence type="ECO:0000256" key="4">
    <source>
        <dbReference type="ARBA" id="ARBA00022723"/>
    </source>
</evidence>
<evidence type="ECO:0000256" key="6">
    <source>
        <dbReference type="ARBA" id="ARBA00022833"/>
    </source>
</evidence>
<organism evidence="10 11">
    <name type="scientific">Mucilaginibacter gotjawali</name>
    <dbReference type="NCBI Taxonomy" id="1550579"/>
    <lineage>
        <taxon>Bacteria</taxon>
        <taxon>Pseudomonadati</taxon>
        <taxon>Bacteroidota</taxon>
        <taxon>Sphingobacteriia</taxon>
        <taxon>Sphingobacteriales</taxon>
        <taxon>Sphingobacteriaceae</taxon>
        <taxon>Mucilaginibacter</taxon>
    </lineage>
</organism>
<dbReference type="PANTHER" id="PTHR42959:SF1">
    <property type="entry name" value="CARBAMOYLTRANSFERASE HYPF"/>
    <property type="match status" value="1"/>
</dbReference>
<dbReference type="InterPro" id="IPR041440">
    <property type="entry name" value="HypF_C"/>
</dbReference>
<dbReference type="Gene3D" id="3.30.420.360">
    <property type="match status" value="1"/>
</dbReference>
<evidence type="ECO:0000256" key="2">
    <source>
        <dbReference type="ARBA" id="ARBA00008097"/>
    </source>
</evidence>
<dbReference type="InterPro" id="IPR001792">
    <property type="entry name" value="Acylphosphatase-like_dom"/>
</dbReference>
<evidence type="ECO:0000256" key="7">
    <source>
        <dbReference type="ARBA" id="ARBA00048220"/>
    </source>
</evidence>
<dbReference type="KEGG" id="mgot:MgSA37_01682"/>
<keyword evidence="6" id="KW-0862">Zinc</keyword>
<dbReference type="InterPro" id="IPR011125">
    <property type="entry name" value="Znf_HypF"/>
</dbReference>
<evidence type="ECO:0000256" key="5">
    <source>
        <dbReference type="ARBA" id="ARBA00022771"/>
    </source>
</evidence>
<evidence type="ECO:0000256" key="1">
    <source>
        <dbReference type="ARBA" id="ARBA00004711"/>
    </source>
</evidence>
<keyword evidence="9" id="KW-0378">Hydrolase</keyword>
<evidence type="ECO:0000313" key="10">
    <source>
        <dbReference type="EMBL" id="BAU53513.1"/>
    </source>
</evidence>
<dbReference type="Gene3D" id="3.90.870.50">
    <property type="match status" value="1"/>
</dbReference>
<dbReference type="GO" id="GO:0008270">
    <property type="term" value="F:zinc ion binding"/>
    <property type="evidence" value="ECO:0007669"/>
    <property type="project" value="UniProtKB-KW"/>
</dbReference>
<dbReference type="EC" id="6.2.-.-" evidence="8"/>
<dbReference type="SUPFAM" id="SSF55821">
    <property type="entry name" value="YrdC/RibB"/>
    <property type="match status" value="1"/>
</dbReference>
<gene>
    <name evidence="10" type="primary">hypF</name>
    <name evidence="10" type="ORF">MgSA37_01682</name>
</gene>
<keyword evidence="10" id="KW-0808">Transferase</keyword>
<dbReference type="InterPro" id="IPR004421">
    <property type="entry name" value="Carbamoyltransferase_HypF"/>
</dbReference>
<keyword evidence="4" id="KW-0479">Metal-binding</keyword>
<comment type="catalytic activity">
    <reaction evidence="9">
        <text>an acyl phosphate + H2O = a carboxylate + phosphate + H(+)</text>
        <dbReference type="Rhea" id="RHEA:14965"/>
        <dbReference type="ChEBI" id="CHEBI:15377"/>
        <dbReference type="ChEBI" id="CHEBI:15378"/>
        <dbReference type="ChEBI" id="CHEBI:29067"/>
        <dbReference type="ChEBI" id="CHEBI:43474"/>
        <dbReference type="ChEBI" id="CHEBI:59918"/>
        <dbReference type="EC" id="3.6.1.7"/>
    </reaction>
</comment>
<dbReference type="GO" id="GO:0051604">
    <property type="term" value="P:protein maturation"/>
    <property type="evidence" value="ECO:0007669"/>
    <property type="project" value="TreeGrafter"/>
</dbReference>
<dbReference type="InterPro" id="IPR017968">
    <property type="entry name" value="Acylphosphatase_CS"/>
</dbReference>
<evidence type="ECO:0000313" key="11">
    <source>
        <dbReference type="Proteomes" id="UP000218263"/>
    </source>
</evidence>